<proteinExistence type="predicted"/>
<dbReference type="Pfam" id="PF11010">
    <property type="entry name" value="DUF2848"/>
    <property type="match status" value="1"/>
</dbReference>
<dbReference type="InterPro" id="IPR021269">
    <property type="entry name" value="DUF2848"/>
</dbReference>
<dbReference type="RefSeq" id="WP_067639349.1">
    <property type="nucleotide sequence ID" value="NZ_JAAXOM010000001.1"/>
</dbReference>
<protein>
    <submittedName>
        <fullName evidence="1">DUF2848 domain-containing protein</fullName>
    </submittedName>
</protein>
<organism evidence="1 2">
    <name type="scientific">Nocardia coubleae</name>
    <dbReference type="NCBI Taxonomy" id="356147"/>
    <lineage>
        <taxon>Bacteria</taxon>
        <taxon>Bacillati</taxon>
        <taxon>Actinomycetota</taxon>
        <taxon>Actinomycetes</taxon>
        <taxon>Mycobacteriales</taxon>
        <taxon>Nocardiaceae</taxon>
        <taxon>Nocardia</taxon>
    </lineage>
</organism>
<reference evidence="1 2" key="1">
    <citation type="submission" date="2020-04" db="EMBL/GenBank/DDBJ databases">
        <title>MicrobeNet Type strains.</title>
        <authorList>
            <person name="Nicholson A.C."/>
        </authorList>
    </citation>
    <scope>NUCLEOTIDE SEQUENCE [LARGE SCALE GENOMIC DNA]</scope>
    <source>
        <strain evidence="1 2">DSM 44960</strain>
    </source>
</reference>
<dbReference type="EMBL" id="JAAXOM010000001">
    <property type="protein sequence ID" value="NKX86855.1"/>
    <property type="molecule type" value="Genomic_DNA"/>
</dbReference>
<comment type="caution">
    <text evidence="1">The sequence shown here is derived from an EMBL/GenBank/DDBJ whole genome shotgun (WGS) entry which is preliminary data.</text>
</comment>
<keyword evidence="2" id="KW-1185">Reference proteome</keyword>
<dbReference type="Proteomes" id="UP000572007">
    <property type="component" value="Unassembled WGS sequence"/>
</dbReference>
<dbReference type="AlphaFoldDB" id="A0A846W1F0"/>
<dbReference type="InterPro" id="IPR036663">
    <property type="entry name" value="Fumarylacetoacetase_C_sf"/>
</dbReference>
<evidence type="ECO:0000313" key="2">
    <source>
        <dbReference type="Proteomes" id="UP000572007"/>
    </source>
</evidence>
<dbReference type="SUPFAM" id="SSF56529">
    <property type="entry name" value="FAH"/>
    <property type="match status" value="1"/>
</dbReference>
<dbReference type="GO" id="GO:0003824">
    <property type="term" value="F:catalytic activity"/>
    <property type="evidence" value="ECO:0007669"/>
    <property type="project" value="InterPro"/>
</dbReference>
<gene>
    <name evidence="1" type="ORF">HGA10_05950</name>
</gene>
<sequence>MTETVADLLGFTVLDSAETIRFEQVRALVAGYTGRDEAAVRHHIDELAAIGVAPPADVPMLYPIDSATLTTSAHTAIAGGYTSGEVEPVVLRHSGRYYLGVGSDHTDRELETVDIGDSKRACPKPVGGTVVEIADWASFDWDGCRMRSHVDGKLYQDGTLAALRTPTDLLTVIDERLGDDGRDLLCFAGTLPLLDGQFTPGTRWDLELVLPDGRTLAHSYTITEGA</sequence>
<evidence type="ECO:0000313" key="1">
    <source>
        <dbReference type="EMBL" id="NKX86855.1"/>
    </source>
</evidence>
<name>A0A846W1F0_9NOCA</name>
<accession>A0A846W1F0</accession>